<dbReference type="Proteomes" id="UP000827889">
    <property type="component" value="Chromosome 1"/>
</dbReference>
<dbReference type="Pfam" id="PF13862">
    <property type="entry name" value="BCCIP"/>
    <property type="match status" value="1"/>
</dbReference>
<reference evidence="4" key="2">
    <citation type="submission" date="2025-08" db="UniProtKB">
        <authorList>
            <consortium name="RefSeq"/>
        </authorList>
    </citation>
    <scope>IDENTIFICATION</scope>
    <source>
        <tissue evidence="4">Leaf</tissue>
    </source>
</reference>
<evidence type="ECO:0000256" key="1">
    <source>
        <dbReference type="ARBA" id="ARBA00006781"/>
    </source>
</evidence>
<dbReference type="AlphaFoldDB" id="A0A8B8P6E0"/>
<evidence type="ECO:0000256" key="2">
    <source>
        <dbReference type="SAM" id="MobiDB-lite"/>
    </source>
</evidence>
<keyword evidence="3" id="KW-1185">Reference proteome</keyword>
<reference evidence="3" key="1">
    <citation type="submission" date="2025-05" db="UniProtKB">
        <authorList>
            <consortium name="RefSeq"/>
        </authorList>
    </citation>
    <scope>NUCLEOTIDE SEQUENCE [LARGE SCALE GENOMIC DNA]</scope>
</reference>
<dbReference type="OrthoDB" id="27543at2759"/>
<comment type="similarity">
    <text evidence="1">Belongs to the BCP1 family.</text>
</comment>
<feature type="compositionally biased region" description="Basic residues" evidence="2">
    <location>
        <begin position="1"/>
        <end position="10"/>
    </location>
</feature>
<dbReference type="RefSeq" id="XP_030529468.1">
    <property type="nucleotide sequence ID" value="XM_030673608.2"/>
</dbReference>
<protein>
    <submittedName>
        <fullName evidence="4">Protein BCCIP homolog</fullName>
    </submittedName>
</protein>
<dbReference type="PANTHER" id="PTHR13261">
    <property type="entry name" value="BRCA2 AND CDKN1A INTERACTING PROTEIN"/>
    <property type="match status" value="1"/>
</dbReference>
<proteinExistence type="inferred from homology"/>
<dbReference type="PANTHER" id="PTHR13261:SF0">
    <property type="entry name" value="BRCA2 AND CDKN1A-INTERACTING PROTEIN"/>
    <property type="match status" value="1"/>
</dbReference>
<accession>A0A8B8P6E0</accession>
<gene>
    <name evidence="4" type="primary">LOC115740171</name>
</gene>
<dbReference type="GeneID" id="115740171"/>
<dbReference type="InterPro" id="IPR025602">
    <property type="entry name" value="BCP1_family"/>
</dbReference>
<evidence type="ECO:0000313" key="3">
    <source>
        <dbReference type="Proteomes" id="UP000827889"/>
    </source>
</evidence>
<sequence length="340" mass="38155">MPHKAKRRRLSSSSRPQTFSPFARSLALAASASSRSKHDAHGSNCRTDASDDGFGKNAQKEKIKRTESSDEESTHSQSSGDGDDDDDEIEGVVQADFAFFDPKPSDFHGVKILLQNYLGDEEWDLSGFVDLILGQTTVGTVVKIEGAEDDGLFSAVSALNLDRYKDHRCIIELKEYLLKVCPENDVISDLRAILNEQAPHTGLLVSQHVMNFPPQLLPPLYDALFDEVSWATEDEPTEELRNSFKFSNYLLVSKIHKLKSGSQKSKRNSNPVRDADIIFSKLEDEIIYKLSSWSFNFPLRTPPVTNHELKNYQVTGLVMAVKAEKVTQFREELKSLIDES</sequence>
<feature type="compositionally biased region" description="Low complexity" evidence="2">
    <location>
        <begin position="23"/>
        <end position="34"/>
    </location>
</feature>
<organism evidence="3 4">
    <name type="scientific">Rhodamnia argentea</name>
    <dbReference type="NCBI Taxonomy" id="178133"/>
    <lineage>
        <taxon>Eukaryota</taxon>
        <taxon>Viridiplantae</taxon>
        <taxon>Streptophyta</taxon>
        <taxon>Embryophyta</taxon>
        <taxon>Tracheophyta</taxon>
        <taxon>Spermatophyta</taxon>
        <taxon>Magnoliopsida</taxon>
        <taxon>eudicotyledons</taxon>
        <taxon>Gunneridae</taxon>
        <taxon>Pentapetalae</taxon>
        <taxon>rosids</taxon>
        <taxon>malvids</taxon>
        <taxon>Myrtales</taxon>
        <taxon>Myrtaceae</taxon>
        <taxon>Myrtoideae</taxon>
        <taxon>Myrteae</taxon>
        <taxon>Australasian group</taxon>
        <taxon>Rhodamnia</taxon>
    </lineage>
</organism>
<feature type="compositionally biased region" description="Basic and acidic residues" evidence="2">
    <location>
        <begin position="58"/>
        <end position="74"/>
    </location>
</feature>
<dbReference type="KEGG" id="rarg:115740171"/>
<name>A0A8B8P6E0_9MYRT</name>
<dbReference type="GO" id="GO:0005634">
    <property type="term" value="C:nucleus"/>
    <property type="evidence" value="ECO:0007669"/>
    <property type="project" value="TreeGrafter"/>
</dbReference>
<feature type="region of interest" description="Disordered" evidence="2">
    <location>
        <begin position="1"/>
        <end position="87"/>
    </location>
</feature>
<evidence type="ECO:0000313" key="4">
    <source>
        <dbReference type="RefSeq" id="XP_030529468.1"/>
    </source>
</evidence>
<dbReference type="PIRSF" id="PIRSF028983">
    <property type="entry name" value="BCP1"/>
    <property type="match status" value="1"/>
</dbReference>